<evidence type="ECO:0000313" key="2">
    <source>
        <dbReference type="EMBL" id="WDF69145.1"/>
    </source>
</evidence>
<keyword evidence="1" id="KW-0732">Signal</keyword>
<dbReference type="Proteomes" id="UP001221558">
    <property type="component" value="Chromosome"/>
</dbReference>
<accession>A0ABY7WLF0</accession>
<feature type="chain" id="PRO_5045387130" evidence="1">
    <location>
        <begin position="20"/>
        <end position="481"/>
    </location>
</feature>
<dbReference type="PANTHER" id="PTHR37841:SF1">
    <property type="entry name" value="DUF3298 DOMAIN-CONTAINING PROTEIN"/>
    <property type="match status" value="1"/>
</dbReference>
<evidence type="ECO:0000256" key="1">
    <source>
        <dbReference type="SAM" id="SignalP"/>
    </source>
</evidence>
<proteinExistence type="predicted"/>
<dbReference type="PANTHER" id="PTHR37841">
    <property type="entry name" value="GLR2918 PROTEIN"/>
    <property type="match status" value="1"/>
</dbReference>
<dbReference type="RefSeq" id="WP_274267873.1">
    <property type="nucleotide sequence ID" value="NZ_CP117880.1"/>
</dbReference>
<feature type="signal peptide" evidence="1">
    <location>
        <begin position="1"/>
        <end position="19"/>
    </location>
</feature>
<dbReference type="InterPro" id="IPR032774">
    <property type="entry name" value="WG_beta_rep"/>
</dbReference>
<keyword evidence="3" id="KW-1185">Reference proteome</keyword>
<protein>
    <submittedName>
        <fullName evidence="2">WG repeat-containing protein</fullName>
    </submittedName>
</protein>
<dbReference type="EMBL" id="CP117880">
    <property type="protein sequence ID" value="WDF69145.1"/>
    <property type="molecule type" value="Genomic_DNA"/>
</dbReference>
<reference evidence="2 3" key="1">
    <citation type="submission" date="2023-02" db="EMBL/GenBank/DDBJ databases">
        <title>Genome sequence of Sphingobacterium sp. KACC 22765.</title>
        <authorList>
            <person name="Kim S."/>
            <person name="Heo J."/>
            <person name="Kwon S.-W."/>
        </authorList>
    </citation>
    <scope>NUCLEOTIDE SEQUENCE [LARGE SCALE GENOMIC DNA]</scope>
    <source>
        <strain evidence="2 3">KACC 22765</strain>
    </source>
</reference>
<gene>
    <name evidence="2" type="ORF">PQ465_01900</name>
</gene>
<organism evidence="2 3">
    <name type="scientific">Sphingobacterium oryzagri</name>
    <dbReference type="NCBI Taxonomy" id="3025669"/>
    <lineage>
        <taxon>Bacteria</taxon>
        <taxon>Pseudomonadati</taxon>
        <taxon>Bacteroidota</taxon>
        <taxon>Sphingobacteriia</taxon>
        <taxon>Sphingobacteriales</taxon>
        <taxon>Sphingobacteriaceae</taxon>
        <taxon>Sphingobacterium</taxon>
    </lineage>
</organism>
<sequence length="481" mass="53597">MRIAFFLLSCLGMLAQAHAQQVFKINYTLSAQKGNDNDSAALPPLYNRIVDEASTTAQIEEISGITAYTDKFFSKIDADTIAGYALVFDKASKKSTLLIAALQQYVSFAEETETTDQAVDGQYVDSRRQNYQLTFVADSSKTIAGYPCKLALVDLDIGEYNANLMDPPQIKVWYAEDIPVVNWGDYSYLQNIPGAALSIAINRSYIQATQVQQLEKKAAFFEIPGDYSLLQEDEDWNDIPLAEDRFTFQDPQTQLIGILDENQQVIAEAKYSSISEFVADLALVTDALGRYGILQKDGKERIACAYENLIIDEENNLLLFTENGQMGVMDINKQIHIPARFAYLSTFSSGLAVYAEGDRNGLINLKGEIVLPANLESIIEYNDQHAIALEGEQYFLLDIATKQKSVKGYDYLSFANEAGLLVASENNKYGYINISGETIIPFKYIYATPFYDGAAAVNEKEDDEPRYINSKGNYVQVDATE</sequence>
<dbReference type="Pfam" id="PF14903">
    <property type="entry name" value="WG_beta_rep"/>
    <property type="match status" value="3"/>
</dbReference>
<name>A0ABY7WLF0_9SPHI</name>
<evidence type="ECO:0000313" key="3">
    <source>
        <dbReference type="Proteomes" id="UP001221558"/>
    </source>
</evidence>